<dbReference type="EMBL" id="RQHV01000061">
    <property type="protein sequence ID" value="TGN08250.1"/>
    <property type="molecule type" value="Genomic_DNA"/>
</dbReference>
<dbReference type="InterPro" id="IPR001020">
    <property type="entry name" value="PTS_HPr_His_P_site"/>
</dbReference>
<dbReference type="Pfam" id="PF00381">
    <property type="entry name" value="PTS-HPr"/>
    <property type="match status" value="1"/>
</dbReference>
<dbReference type="InterPro" id="IPR002114">
    <property type="entry name" value="PTS_HPr_Ser_P_site"/>
</dbReference>
<dbReference type="SUPFAM" id="SSF55594">
    <property type="entry name" value="HPr-like"/>
    <property type="match status" value="1"/>
</dbReference>
<dbReference type="InterPro" id="IPR035895">
    <property type="entry name" value="HPr-like_sf"/>
</dbReference>
<feature type="domain" description="HPr" evidence="5">
    <location>
        <begin position="1"/>
        <end position="91"/>
    </location>
</feature>
<evidence type="ECO:0000256" key="3">
    <source>
        <dbReference type="ARBA" id="ARBA00022490"/>
    </source>
</evidence>
<dbReference type="PROSITE" id="PS00369">
    <property type="entry name" value="PTS_HPR_HIS"/>
    <property type="match status" value="1"/>
</dbReference>
<dbReference type="PROSITE" id="PS51350">
    <property type="entry name" value="PTS_HPR_DOM"/>
    <property type="match status" value="1"/>
</dbReference>
<dbReference type="GO" id="GO:0009401">
    <property type="term" value="P:phosphoenolpyruvate-dependent sugar phosphotransferase system"/>
    <property type="evidence" value="ECO:0007669"/>
    <property type="project" value="UniProtKB-KW"/>
</dbReference>
<reference evidence="6" key="1">
    <citation type="journal article" date="2019" name="PLoS Negl. Trop. Dis.">
        <title>Revisiting the worldwide diversity of Leptospira species in the environment.</title>
        <authorList>
            <person name="Vincent A.T."/>
            <person name="Schiettekatte O."/>
            <person name="Bourhy P."/>
            <person name="Veyrier F.J."/>
            <person name="Picardeau M."/>
        </authorList>
    </citation>
    <scope>NUCLEOTIDE SEQUENCE [LARGE SCALE GENOMIC DNA]</scope>
    <source>
        <strain evidence="6">201400974</strain>
    </source>
</reference>
<evidence type="ECO:0000256" key="2">
    <source>
        <dbReference type="ARBA" id="ARBA00010736"/>
    </source>
</evidence>
<dbReference type="Proteomes" id="UP000298264">
    <property type="component" value="Unassembled WGS sequence"/>
</dbReference>
<organism evidence="6 7">
    <name type="scientific">Leptospira ilyithenensis</name>
    <dbReference type="NCBI Taxonomy" id="2484901"/>
    <lineage>
        <taxon>Bacteria</taxon>
        <taxon>Pseudomonadati</taxon>
        <taxon>Spirochaetota</taxon>
        <taxon>Spirochaetia</taxon>
        <taxon>Leptospirales</taxon>
        <taxon>Leptospiraceae</taxon>
        <taxon>Leptospira</taxon>
    </lineage>
</organism>
<comment type="caution">
    <text evidence="6">The sequence shown here is derived from an EMBL/GenBank/DDBJ whole genome shotgun (WGS) entry which is preliminary data.</text>
</comment>
<dbReference type="OrthoDB" id="350754at2"/>
<evidence type="ECO:0000256" key="1">
    <source>
        <dbReference type="ARBA" id="ARBA00004496"/>
    </source>
</evidence>
<name>A0A4R9LQJ9_9LEPT</name>
<dbReference type="Gene3D" id="3.30.1340.10">
    <property type="entry name" value="HPr-like"/>
    <property type="match status" value="1"/>
</dbReference>
<keyword evidence="3" id="KW-0963">Cytoplasm</keyword>
<sequence>MKQIQLKINEESMGLHARPASLFVKVAASFPCEIFVIKDDIEVNGKSIMGLMMLALGAGVEFSVKADGNREDEALSAIEKLVKNNFELDVPK</sequence>
<dbReference type="PANTHER" id="PTHR33705:SF2">
    <property type="entry name" value="PHOSPHOCARRIER PROTEIN NPR"/>
    <property type="match status" value="1"/>
</dbReference>
<evidence type="ECO:0000259" key="5">
    <source>
        <dbReference type="PROSITE" id="PS51350"/>
    </source>
</evidence>
<accession>A0A4R9LQJ9</accession>
<keyword evidence="7" id="KW-1185">Reference proteome</keyword>
<dbReference type="PANTHER" id="PTHR33705">
    <property type="entry name" value="PHOSPHOCARRIER PROTEIN HPR"/>
    <property type="match status" value="1"/>
</dbReference>
<dbReference type="RefSeq" id="WP_109019882.1">
    <property type="nucleotide sequence ID" value="NZ_RQHV01000061.1"/>
</dbReference>
<evidence type="ECO:0000313" key="7">
    <source>
        <dbReference type="Proteomes" id="UP000298264"/>
    </source>
</evidence>
<dbReference type="AlphaFoldDB" id="A0A4R9LQJ9"/>
<dbReference type="PRINTS" id="PR00107">
    <property type="entry name" value="PHOSPHOCPHPR"/>
</dbReference>
<comment type="subcellular location">
    <subcellularLocation>
        <location evidence="1">Cytoplasm</location>
    </subcellularLocation>
</comment>
<keyword evidence="4" id="KW-0598">Phosphotransferase system</keyword>
<evidence type="ECO:0000256" key="4">
    <source>
        <dbReference type="ARBA" id="ARBA00022683"/>
    </source>
</evidence>
<dbReference type="NCBIfam" id="TIGR01003">
    <property type="entry name" value="PTS_HPr_family"/>
    <property type="match status" value="1"/>
</dbReference>
<protein>
    <submittedName>
        <fullName evidence="6">HPr family phosphocarrier protein</fullName>
    </submittedName>
</protein>
<dbReference type="PROSITE" id="PS00589">
    <property type="entry name" value="PTS_HPR_SER"/>
    <property type="match status" value="1"/>
</dbReference>
<dbReference type="CDD" id="cd00367">
    <property type="entry name" value="PTS-HPr_like"/>
    <property type="match status" value="1"/>
</dbReference>
<dbReference type="InterPro" id="IPR050399">
    <property type="entry name" value="HPr"/>
</dbReference>
<dbReference type="InterPro" id="IPR000032">
    <property type="entry name" value="HPr-like"/>
</dbReference>
<evidence type="ECO:0000313" key="6">
    <source>
        <dbReference type="EMBL" id="TGN08250.1"/>
    </source>
</evidence>
<proteinExistence type="inferred from homology"/>
<dbReference type="GO" id="GO:0005737">
    <property type="term" value="C:cytoplasm"/>
    <property type="evidence" value="ECO:0007669"/>
    <property type="project" value="UniProtKB-SubCell"/>
</dbReference>
<gene>
    <name evidence="6" type="ORF">EHS11_15140</name>
</gene>
<comment type="similarity">
    <text evidence="2">Belongs to the HPr family.</text>
</comment>